<dbReference type="eggNOG" id="KOG2078">
    <property type="taxonomic scope" value="Eukaryota"/>
</dbReference>
<dbReference type="GO" id="GO:0005759">
    <property type="term" value="C:mitochondrial matrix"/>
    <property type="evidence" value="ECO:0007669"/>
    <property type="project" value="UniProtKB-SubCell"/>
</dbReference>
<feature type="binding site" evidence="10">
    <location>
        <begin position="258"/>
        <end position="259"/>
    </location>
    <ligand>
        <name>S-adenosyl-L-methionine</name>
        <dbReference type="ChEBI" id="CHEBI:59789"/>
    </ligand>
</feature>
<dbReference type="AlphaFoldDB" id="C1N669"/>
<dbReference type="PANTHER" id="PTHR23245">
    <property type="entry name" value="TRNA METHYLTRANSFERASE"/>
    <property type="match status" value="1"/>
</dbReference>
<dbReference type="Pfam" id="PF25133">
    <property type="entry name" value="TYW2_N_2"/>
    <property type="match status" value="1"/>
</dbReference>
<dbReference type="EC" id="2.1.1.228" evidence="10"/>
<feature type="domain" description="SAM-dependent methyltransferase TRM5/TYW2-type" evidence="11">
    <location>
        <begin position="131"/>
        <end position="403"/>
    </location>
</feature>
<evidence type="ECO:0000313" key="12">
    <source>
        <dbReference type="EMBL" id="EEH52620.1"/>
    </source>
</evidence>
<dbReference type="InterPro" id="IPR030382">
    <property type="entry name" value="MeTrfase_TRM5/TYW2"/>
</dbReference>
<evidence type="ECO:0000256" key="2">
    <source>
        <dbReference type="ARBA" id="ARBA00022490"/>
    </source>
</evidence>
<keyword evidence="5 10" id="KW-0949">S-adenosyl-L-methionine</keyword>
<organism evidence="13">
    <name type="scientific">Micromonas pusilla (strain CCMP1545)</name>
    <name type="common">Picoplanktonic green alga</name>
    <dbReference type="NCBI Taxonomy" id="564608"/>
    <lineage>
        <taxon>Eukaryota</taxon>
        <taxon>Viridiplantae</taxon>
        <taxon>Chlorophyta</taxon>
        <taxon>Mamiellophyceae</taxon>
        <taxon>Mamiellales</taxon>
        <taxon>Mamiellaceae</taxon>
        <taxon>Micromonas</taxon>
    </lineage>
</organism>
<evidence type="ECO:0000256" key="4">
    <source>
        <dbReference type="ARBA" id="ARBA00022679"/>
    </source>
</evidence>
<dbReference type="HAMAP" id="MF_03152">
    <property type="entry name" value="TRM5"/>
    <property type="match status" value="1"/>
</dbReference>
<comment type="similarity">
    <text evidence="10">Belongs to the TRM5 / TYW2 family.</text>
</comment>
<dbReference type="RefSeq" id="XP_003063484.1">
    <property type="nucleotide sequence ID" value="XM_003063438.1"/>
</dbReference>
<evidence type="ECO:0000256" key="5">
    <source>
        <dbReference type="ARBA" id="ARBA00022691"/>
    </source>
</evidence>
<evidence type="ECO:0000256" key="10">
    <source>
        <dbReference type="HAMAP-Rule" id="MF_03152"/>
    </source>
</evidence>
<keyword evidence="7 10" id="KW-0496">Mitochondrion</keyword>
<dbReference type="STRING" id="564608.C1N669"/>
<keyword evidence="4 10" id="KW-0808">Transferase</keyword>
<dbReference type="InterPro" id="IPR025792">
    <property type="entry name" value="tRNA_Gua_MeTrfase_euk"/>
</dbReference>
<evidence type="ECO:0000256" key="6">
    <source>
        <dbReference type="ARBA" id="ARBA00022694"/>
    </source>
</evidence>
<dbReference type="InterPro" id="IPR056743">
    <property type="entry name" value="TRM5-TYW2-like_MTfase"/>
</dbReference>
<keyword evidence="8 10" id="KW-0539">Nucleus</keyword>
<keyword evidence="2 10" id="KW-0963">Cytoplasm</keyword>
<protein>
    <recommendedName>
        <fullName evidence="10">tRNA (guanine(37)-N1)-methyltransferase</fullName>
        <ecNumber evidence="10">2.1.1.228</ecNumber>
    </recommendedName>
    <alternativeName>
        <fullName evidence="10">M1G-methyltransferase</fullName>
    </alternativeName>
    <alternativeName>
        <fullName evidence="10">tRNA [GM37] methyltransferase</fullName>
    </alternativeName>
    <alternativeName>
        <fullName evidence="10">tRNA methyltransferase 5 homolog</fullName>
    </alternativeName>
</protein>
<dbReference type="GeneID" id="9688723"/>
<dbReference type="PROSITE" id="PS51684">
    <property type="entry name" value="SAM_MT_TRM5_TYW2"/>
    <property type="match status" value="1"/>
</dbReference>
<dbReference type="KEGG" id="mpp:MICPUCDRAFT_22474"/>
<feature type="binding site" evidence="10">
    <location>
        <position position="321"/>
    </location>
    <ligand>
        <name>S-adenosyl-L-methionine</name>
        <dbReference type="ChEBI" id="CHEBI:59789"/>
    </ligand>
</feature>
<dbReference type="EMBL" id="GG663748">
    <property type="protein sequence ID" value="EEH52620.1"/>
    <property type="molecule type" value="Genomic_DNA"/>
</dbReference>
<keyword evidence="13" id="KW-1185">Reference proteome</keyword>
<reference evidence="12 13" key="1">
    <citation type="journal article" date="2009" name="Science">
        <title>Green evolution and dynamic adaptations revealed by genomes of the marine picoeukaryotes Micromonas.</title>
        <authorList>
            <person name="Worden A.Z."/>
            <person name="Lee J.H."/>
            <person name="Mock T."/>
            <person name="Rouze P."/>
            <person name="Simmons M.P."/>
            <person name="Aerts A.L."/>
            <person name="Allen A.E."/>
            <person name="Cuvelier M.L."/>
            <person name="Derelle E."/>
            <person name="Everett M.V."/>
            <person name="Foulon E."/>
            <person name="Grimwood J."/>
            <person name="Gundlach H."/>
            <person name="Henrissat B."/>
            <person name="Napoli C."/>
            <person name="McDonald S.M."/>
            <person name="Parker M.S."/>
            <person name="Rombauts S."/>
            <person name="Salamov A."/>
            <person name="Von Dassow P."/>
            <person name="Badger J.H."/>
            <person name="Coutinho P.M."/>
            <person name="Demir E."/>
            <person name="Dubchak I."/>
            <person name="Gentemann C."/>
            <person name="Eikrem W."/>
            <person name="Gready J.E."/>
            <person name="John U."/>
            <person name="Lanier W."/>
            <person name="Lindquist E.A."/>
            <person name="Lucas S."/>
            <person name="Mayer K.F."/>
            <person name="Moreau H."/>
            <person name="Not F."/>
            <person name="Otillar R."/>
            <person name="Panaud O."/>
            <person name="Pangilinan J."/>
            <person name="Paulsen I."/>
            <person name="Piegu B."/>
            <person name="Poliakov A."/>
            <person name="Robbens S."/>
            <person name="Schmutz J."/>
            <person name="Toulza E."/>
            <person name="Wyss T."/>
            <person name="Zelensky A."/>
            <person name="Zhou K."/>
            <person name="Armbrust E.V."/>
            <person name="Bhattacharya D."/>
            <person name="Goodenough U.W."/>
            <person name="Van de Peer Y."/>
            <person name="Grigoriev I.V."/>
        </authorList>
    </citation>
    <scope>NUCLEOTIDE SEQUENCE [LARGE SCALE GENOMIC DNA]</scope>
    <source>
        <strain evidence="12 13">CCMP1545</strain>
    </source>
</reference>
<keyword evidence="6 10" id="KW-0819">tRNA processing</keyword>
<evidence type="ECO:0000256" key="1">
    <source>
        <dbReference type="ARBA" id="ARBA00009775"/>
    </source>
</evidence>
<keyword evidence="3 10" id="KW-0489">Methyltransferase</keyword>
<comment type="function">
    <text evidence="10">Specifically methylates the N1 position of guanosine-37 in various cytoplasmic and mitochondrial tRNAs. Methylation is not dependent on the nature of the nucleoside 5' of the target nucleoside. This is the first step in the biosynthesis of wybutosine (yW), a modified base adjacent to the anticodon of tRNAs and required for accurate decoding.</text>
</comment>
<dbReference type="GO" id="GO:0070901">
    <property type="term" value="P:mitochondrial tRNA methylation"/>
    <property type="evidence" value="ECO:0007669"/>
    <property type="project" value="UniProtKB-ARBA"/>
</dbReference>
<dbReference type="InterPro" id="IPR056744">
    <property type="entry name" value="TRM5/TYW2-like_N"/>
</dbReference>
<dbReference type="OrthoDB" id="408788at2759"/>
<sequence length="422" mass="47235">MAEEFTRLTPAPEATIDKSKFDTRITLTALRVPKTRCHALMKHLKDFVLDMPRQRSVVNDPTDEANSRLLLLKEEVKDASFPSISPELRAELALDDLPLTTHELRLGYDYYNAEHVLRALLPDGVEVPGSFETVGHIAHLNLRDDVMQYKHVIGRVLLDKNPRLRTIVNKVGAIESEFRVPTWELLAGSPSLVTEVKQHGVPFKLDFGEVYWNSRLEAEHKRMVESIRPGEILCDAMAGVGPFAVPAGRAGIRTYANDLNPKCYEYMKINARAAKVKGRVKCYNMCARAFIRALLKWAATGDDDDDGDPPAGAVFDHVTMNLPASAIEFLDVFKGAFDRRVWGERNLPRVHVYTFKRADETHADVVKRGEGYLGGPIKDASVHEVRDVAPNKIMLCLSFTLMEDVAFAADDESPDSKRAKVA</sequence>
<dbReference type="Gene3D" id="3.30.300.110">
    <property type="entry name" value="Met-10+ protein-like domains"/>
    <property type="match status" value="1"/>
</dbReference>
<dbReference type="GO" id="GO:0002939">
    <property type="term" value="P:tRNA N1-guanine methylation"/>
    <property type="evidence" value="ECO:0007669"/>
    <property type="project" value="TreeGrafter"/>
</dbReference>
<comment type="catalytic activity">
    <reaction evidence="9 10">
        <text>guanosine(37) in tRNA + S-adenosyl-L-methionine = N(1)-methylguanosine(37) in tRNA + S-adenosyl-L-homocysteine + H(+)</text>
        <dbReference type="Rhea" id="RHEA:36899"/>
        <dbReference type="Rhea" id="RHEA-COMP:10145"/>
        <dbReference type="Rhea" id="RHEA-COMP:10147"/>
        <dbReference type="ChEBI" id="CHEBI:15378"/>
        <dbReference type="ChEBI" id="CHEBI:57856"/>
        <dbReference type="ChEBI" id="CHEBI:59789"/>
        <dbReference type="ChEBI" id="CHEBI:73542"/>
        <dbReference type="ChEBI" id="CHEBI:74269"/>
        <dbReference type="EC" id="2.1.1.228"/>
    </reaction>
</comment>
<gene>
    <name evidence="12" type="ORF">MICPUCDRAFT_22474</name>
</gene>
<proteinExistence type="inferred from homology"/>
<feature type="binding site" evidence="10">
    <location>
        <position position="220"/>
    </location>
    <ligand>
        <name>S-adenosyl-L-methionine</name>
        <dbReference type="ChEBI" id="CHEBI:59789"/>
    </ligand>
</feature>
<name>C1N669_MICPC</name>
<evidence type="ECO:0000256" key="3">
    <source>
        <dbReference type="ARBA" id="ARBA00022603"/>
    </source>
</evidence>
<evidence type="ECO:0000259" key="11">
    <source>
        <dbReference type="PROSITE" id="PS51684"/>
    </source>
</evidence>
<comment type="subcellular location">
    <subcellularLocation>
        <location evidence="10">Mitochondrion matrix</location>
    </subcellularLocation>
    <subcellularLocation>
        <location evidence="10">Nucleus</location>
    </subcellularLocation>
    <subcellularLocation>
        <location evidence="10">Cytoplasm</location>
    </subcellularLocation>
    <text evidence="10">Predominantly in the mitochondria and in the nucleus.</text>
</comment>
<dbReference type="InterPro" id="IPR029063">
    <property type="entry name" value="SAM-dependent_MTases_sf"/>
</dbReference>
<dbReference type="Proteomes" id="UP000001876">
    <property type="component" value="Unassembled WGS sequence"/>
</dbReference>
<dbReference type="Pfam" id="PF02475">
    <property type="entry name" value="TRM5-TYW2_MTfase"/>
    <property type="match status" value="1"/>
</dbReference>
<evidence type="ECO:0000256" key="9">
    <source>
        <dbReference type="ARBA" id="ARBA00047783"/>
    </source>
</evidence>
<evidence type="ECO:0000256" key="7">
    <source>
        <dbReference type="ARBA" id="ARBA00023128"/>
    </source>
</evidence>
<comment type="subunit">
    <text evidence="10">Monomer.</text>
</comment>
<evidence type="ECO:0000256" key="8">
    <source>
        <dbReference type="ARBA" id="ARBA00023242"/>
    </source>
</evidence>
<comment type="caution">
    <text evidence="10">Lacks conserved residue(s) required for the propagation of feature annotation.</text>
</comment>
<accession>C1N669</accession>
<dbReference type="FunFam" id="3.30.300.110:FF:000001">
    <property type="entry name" value="tRNA (guanine(37)-N1)-methyltransferase"/>
    <property type="match status" value="1"/>
</dbReference>
<evidence type="ECO:0000313" key="13">
    <source>
        <dbReference type="Proteomes" id="UP000001876"/>
    </source>
</evidence>
<dbReference type="SUPFAM" id="SSF53335">
    <property type="entry name" value="S-adenosyl-L-methionine-dependent methyltransferases"/>
    <property type="match status" value="1"/>
</dbReference>
<dbReference type="Gene3D" id="3.40.50.150">
    <property type="entry name" value="Vaccinia Virus protein VP39"/>
    <property type="match status" value="1"/>
</dbReference>
<comment type="similarity">
    <text evidence="1">Belongs to the class I-like SAM-binding methyltransferase superfamily. TRM5/TYW2 family.</text>
</comment>
<dbReference type="GO" id="GO:0005634">
    <property type="term" value="C:nucleus"/>
    <property type="evidence" value="ECO:0007669"/>
    <property type="project" value="UniProtKB-SubCell"/>
</dbReference>
<dbReference type="GO" id="GO:0052906">
    <property type="term" value="F:tRNA (guanine(37)-N1)-methyltransferase activity"/>
    <property type="evidence" value="ECO:0007669"/>
    <property type="project" value="UniProtKB-UniRule"/>
</dbReference>
<dbReference type="OMA" id="NCMVFAN"/>
<dbReference type="PANTHER" id="PTHR23245:SF36">
    <property type="entry name" value="TRNA (GUANINE(37)-N1)-METHYLTRANSFERASE"/>
    <property type="match status" value="1"/>
</dbReference>